<dbReference type="PROSITE" id="PS50883">
    <property type="entry name" value="EAL"/>
    <property type="match status" value="1"/>
</dbReference>
<accession>A0A8J3Y6Y1</accession>
<feature type="transmembrane region" description="Helical" evidence="1">
    <location>
        <begin position="151"/>
        <end position="173"/>
    </location>
</feature>
<protein>
    <recommendedName>
        <fullName evidence="6">Diguanylate cyclase/phosphodiesterase</fullName>
    </recommendedName>
</protein>
<dbReference type="SUPFAM" id="SSF141868">
    <property type="entry name" value="EAL domain-like"/>
    <property type="match status" value="1"/>
</dbReference>
<dbReference type="NCBIfam" id="TIGR00254">
    <property type="entry name" value="GGDEF"/>
    <property type="match status" value="1"/>
</dbReference>
<dbReference type="Gene3D" id="3.20.20.450">
    <property type="entry name" value="EAL domain"/>
    <property type="match status" value="1"/>
</dbReference>
<evidence type="ECO:0008006" key="6">
    <source>
        <dbReference type="Google" id="ProtNLM"/>
    </source>
</evidence>
<dbReference type="InterPro" id="IPR043128">
    <property type="entry name" value="Rev_trsase/Diguanyl_cyclase"/>
</dbReference>
<reference evidence="4" key="1">
    <citation type="submission" date="2021-01" db="EMBL/GenBank/DDBJ databases">
        <title>Whole genome shotgun sequence of Spirilliplanes yamanashiensis NBRC 15828.</title>
        <authorList>
            <person name="Komaki H."/>
            <person name="Tamura T."/>
        </authorList>
    </citation>
    <scope>NUCLEOTIDE SEQUENCE</scope>
    <source>
        <strain evidence="4">NBRC 15828</strain>
    </source>
</reference>
<dbReference type="SMART" id="SM00267">
    <property type="entry name" value="GGDEF"/>
    <property type="match status" value="1"/>
</dbReference>
<feature type="domain" description="GGDEF" evidence="3">
    <location>
        <begin position="404"/>
        <end position="536"/>
    </location>
</feature>
<evidence type="ECO:0000259" key="3">
    <source>
        <dbReference type="PROSITE" id="PS50887"/>
    </source>
</evidence>
<comment type="caution">
    <text evidence="4">The sequence shown here is derived from an EMBL/GenBank/DDBJ whole genome shotgun (WGS) entry which is preliminary data.</text>
</comment>
<dbReference type="InterPro" id="IPR000160">
    <property type="entry name" value="GGDEF_dom"/>
</dbReference>
<organism evidence="4 5">
    <name type="scientific">Spirilliplanes yamanashiensis</name>
    <dbReference type="NCBI Taxonomy" id="42233"/>
    <lineage>
        <taxon>Bacteria</taxon>
        <taxon>Bacillati</taxon>
        <taxon>Actinomycetota</taxon>
        <taxon>Actinomycetes</taxon>
        <taxon>Micromonosporales</taxon>
        <taxon>Micromonosporaceae</taxon>
        <taxon>Spirilliplanes</taxon>
    </lineage>
</organism>
<keyword evidence="1" id="KW-1133">Transmembrane helix</keyword>
<sequence length="831" mass="88575">MTVTRSSNDDATDRRLRLLIGLVVVSAGGAAAVLTAVTSDLWPMPELFILLALALAMVVTNRVRVDVRIGGNKHGMSWSEVPVLVGLVLVPPPWVVLCVVAGVSIGFATARTTAHKAVFGVAKDSLAATTAGAVVLALGLRPDLNAPAFDLVTLAAAFLAMSIVDDLVFFPVVGFASRTSVRAMFLHNLGLRMLGRAIRLAVVLAIVWAIALGRNPSILLLVPPVVFCVHLWHTHRIRTQQERDAWRELAQATDELNVVDLEAVLASAVTRAARLFSADETEIELATGRVVRGSADGVTTGGAVRDGTTVDADLKDHDGSHRIGTLRLRIRGSVALTEFEQYKLQTFASALSTAIRNATAYARLEQIAEENAHAATHDPLTGLANRRALLDRVEQVLAARAGEGITALLLIDLNHFKEVNDTLGHATGDTVLRHVARRLAGAAREHEMVARLGGDEFAVLLTRLSAPAMASHRADALLAALDPIIEVDGMRLTVEASGGIALAPGTGGQDELLRRADIAMYQAKRTGVRTSVYVHAHDTADLGRLVFGGEVSRAVADSDFAVDFQPIVDLNTGEAVAAEAVTRWPDAGELVDQRRLLRTIERSGQLPAFAAAVLEQSLAAARAWGDAGFDLPVALNVAPRSLLDPDYPAVVLDRLAAHGLPPDRLTLELTETLAISQLDTVGRVLRELREAGVRLVLDDFGTGPGSLTLLSRLPVHELKVDPEFVRTVDSAAEVTAVVRSTVDLARSLHLTVVAEGVESEPQRQALWELGCAAGQGRLFARPMPGGKLLAALRRGHDGRPGAFAPTLHDAGAVIRLPQGRRRRGPLPHLPA</sequence>
<dbReference type="Pfam" id="PF00563">
    <property type="entry name" value="EAL"/>
    <property type="match status" value="1"/>
</dbReference>
<dbReference type="EMBL" id="BOOY01000011">
    <property type="protein sequence ID" value="GIJ02557.1"/>
    <property type="molecule type" value="Genomic_DNA"/>
</dbReference>
<dbReference type="AlphaFoldDB" id="A0A8J3Y6Y1"/>
<gene>
    <name evidence="4" type="ORF">Sya03_19090</name>
</gene>
<dbReference type="InterPro" id="IPR001633">
    <property type="entry name" value="EAL_dom"/>
</dbReference>
<proteinExistence type="predicted"/>
<feature type="transmembrane region" description="Helical" evidence="1">
    <location>
        <begin position="16"/>
        <end position="36"/>
    </location>
</feature>
<evidence type="ECO:0000256" key="1">
    <source>
        <dbReference type="SAM" id="Phobius"/>
    </source>
</evidence>
<dbReference type="PROSITE" id="PS50887">
    <property type="entry name" value="GGDEF"/>
    <property type="match status" value="1"/>
</dbReference>
<dbReference type="GO" id="GO:0071111">
    <property type="term" value="F:cyclic-guanylate-specific phosphodiesterase activity"/>
    <property type="evidence" value="ECO:0007669"/>
    <property type="project" value="InterPro"/>
</dbReference>
<evidence type="ECO:0000259" key="2">
    <source>
        <dbReference type="PROSITE" id="PS50883"/>
    </source>
</evidence>
<keyword evidence="5" id="KW-1185">Reference proteome</keyword>
<feature type="transmembrane region" description="Helical" evidence="1">
    <location>
        <begin position="117"/>
        <end position="139"/>
    </location>
</feature>
<dbReference type="Proteomes" id="UP000652013">
    <property type="component" value="Unassembled WGS sequence"/>
</dbReference>
<dbReference type="CDD" id="cd01948">
    <property type="entry name" value="EAL"/>
    <property type="match status" value="1"/>
</dbReference>
<dbReference type="SMART" id="SM00052">
    <property type="entry name" value="EAL"/>
    <property type="match status" value="1"/>
</dbReference>
<evidence type="ECO:0000313" key="5">
    <source>
        <dbReference type="Proteomes" id="UP000652013"/>
    </source>
</evidence>
<dbReference type="Pfam" id="PF00990">
    <property type="entry name" value="GGDEF"/>
    <property type="match status" value="1"/>
</dbReference>
<dbReference type="InterPro" id="IPR050706">
    <property type="entry name" value="Cyclic-di-GMP_PDE-like"/>
</dbReference>
<feature type="transmembrane region" description="Helical" evidence="1">
    <location>
        <begin position="81"/>
        <end position="105"/>
    </location>
</feature>
<dbReference type="InterPro" id="IPR035919">
    <property type="entry name" value="EAL_sf"/>
</dbReference>
<feature type="transmembrane region" description="Helical" evidence="1">
    <location>
        <begin position="193"/>
        <end position="211"/>
    </location>
</feature>
<feature type="domain" description="EAL" evidence="2">
    <location>
        <begin position="544"/>
        <end position="796"/>
    </location>
</feature>
<dbReference type="PANTHER" id="PTHR33121:SF70">
    <property type="entry name" value="SIGNALING PROTEIN YKOW"/>
    <property type="match status" value="1"/>
</dbReference>
<dbReference type="SUPFAM" id="SSF55073">
    <property type="entry name" value="Nucleotide cyclase"/>
    <property type="match status" value="1"/>
</dbReference>
<dbReference type="PANTHER" id="PTHR33121">
    <property type="entry name" value="CYCLIC DI-GMP PHOSPHODIESTERASE PDEF"/>
    <property type="match status" value="1"/>
</dbReference>
<name>A0A8J3Y6Y1_9ACTN</name>
<keyword evidence="1" id="KW-0812">Transmembrane</keyword>
<evidence type="ECO:0000313" key="4">
    <source>
        <dbReference type="EMBL" id="GIJ02557.1"/>
    </source>
</evidence>
<keyword evidence="1" id="KW-0472">Membrane</keyword>
<dbReference type="Gene3D" id="3.30.70.270">
    <property type="match status" value="1"/>
</dbReference>
<dbReference type="InterPro" id="IPR029787">
    <property type="entry name" value="Nucleotide_cyclase"/>
</dbReference>
<dbReference type="CDD" id="cd01949">
    <property type="entry name" value="GGDEF"/>
    <property type="match status" value="1"/>
</dbReference>